<evidence type="ECO:0000313" key="4">
    <source>
        <dbReference type="EMBL" id="CAL4805943.1"/>
    </source>
</evidence>
<gene>
    <name evidence="2" type="ORF">C1SCF055_LOCUS43183</name>
</gene>
<protein>
    <submittedName>
        <fullName evidence="4">DUF4116 domain-containing protein</fullName>
    </submittedName>
</protein>
<reference evidence="2" key="1">
    <citation type="submission" date="2022-10" db="EMBL/GenBank/DDBJ databases">
        <authorList>
            <person name="Chen Y."/>
            <person name="Dougan E. K."/>
            <person name="Chan C."/>
            <person name="Rhodes N."/>
            <person name="Thang M."/>
        </authorList>
    </citation>
    <scope>NUCLEOTIDE SEQUENCE</scope>
</reference>
<feature type="region of interest" description="Disordered" evidence="1">
    <location>
        <begin position="53"/>
        <end position="73"/>
    </location>
</feature>
<reference evidence="3" key="2">
    <citation type="submission" date="2024-04" db="EMBL/GenBank/DDBJ databases">
        <authorList>
            <person name="Chen Y."/>
            <person name="Shah S."/>
            <person name="Dougan E. K."/>
            <person name="Thang M."/>
            <person name="Chan C."/>
        </authorList>
    </citation>
    <scope>NUCLEOTIDE SEQUENCE [LARGE SCALE GENOMIC DNA]</scope>
</reference>
<sequence length="218" mass="24522">MCTWLGGPLSQAFAEAFFAGAVFRSHWKCGNAVLLLSGSHRLVDSEDSQWIQQPCSSRSPEQKPNKLTSGDPKWAQKMEELSLRGMTLRCFQQFYQIQLHMVQGWKYAPEEHKTRDVVRRVIIPLTSSEECAYAVSSHNKDGPPKGTSHGHSQLGQPLQRPVGCSLVRRPAGWGAWMILDLCRCEHASICHRNPLLTEIQVDQVAASSVQLQLHKKHQ</sequence>
<comment type="caution">
    <text evidence="2">The sequence shown here is derived from an EMBL/GenBank/DDBJ whole genome shotgun (WGS) entry which is preliminary data.</text>
</comment>
<name>A0A9P1GPB4_9DINO</name>
<evidence type="ECO:0000313" key="5">
    <source>
        <dbReference type="Proteomes" id="UP001152797"/>
    </source>
</evidence>
<dbReference type="EMBL" id="CAMXCT020006704">
    <property type="protein sequence ID" value="CAL1172006.1"/>
    <property type="molecule type" value="Genomic_DNA"/>
</dbReference>
<dbReference type="EMBL" id="CAMXCT010006704">
    <property type="protein sequence ID" value="CAI4018631.1"/>
    <property type="molecule type" value="Genomic_DNA"/>
</dbReference>
<proteinExistence type="predicted"/>
<dbReference type="Proteomes" id="UP001152797">
    <property type="component" value="Unassembled WGS sequence"/>
</dbReference>
<feature type="region of interest" description="Disordered" evidence="1">
    <location>
        <begin position="135"/>
        <end position="158"/>
    </location>
</feature>
<keyword evidence="5" id="KW-1185">Reference proteome</keyword>
<dbReference type="EMBL" id="CAMXCT030006704">
    <property type="protein sequence ID" value="CAL4805943.1"/>
    <property type="molecule type" value="Genomic_DNA"/>
</dbReference>
<evidence type="ECO:0000313" key="2">
    <source>
        <dbReference type="EMBL" id="CAI4018631.1"/>
    </source>
</evidence>
<dbReference type="AlphaFoldDB" id="A0A9P1GPB4"/>
<evidence type="ECO:0000313" key="3">
    <source>
        <dbReference type="EMBL" id="CAL1172006.1"/>
    </source>
</evidence>
<evidence type="ECO:0000256" key="1">
    <source>
        <dbReference type="SAM" id="MobiDB-lite"/>
    </source>
</evidence>
<organism evidence="2">
    <name type="scientific">Cladocopium goreaui</name>
    <dbReference type="NCBI Taxonomy" id="2562237"/>
    <lineage>
        <taxon>Eukaryota</taxon>
        <taxon>Sar</taxon>
        <taxon>Alveolata</taxon>
        <taxon>Dinophyceae</taxon>
        <taxon>Suessiales</taxon>
        <taxon>Symbiodiniaceae</taxon>
        <taxon>Cladocopium</taxon>
    </lineage>
</organism>
<accession>A0A9P1GPB4</accession>